<dbReference type="AlphaFoldDB" id="A0A968GE76"/>
<keyword evidence="4" id="KW-0175">Coiled coil</keyword>
<proteinExistence type="inferred from homology"/>
<organism evidence="7 8">
    <name type="scientific">Entomospira culicis</name>
    <dbReference type="NCBI Taxonomy" id="2719989"/>
    <lineage>
        <taxon>Bacteria</taxon>
        <taxon>Pseudomonadati</taxon>
        <taxon>Spirochaetota</taxon>
        <taxon>Spirochaetia</taxon>
        <taxon>Spirochaetales</taxon>
        <taxon>Spirochaetaceae</taxon>
        <taxon>Entomospira</taxon>
    </lineage>
</organism>
<dbReference type="Gene3D" id="1.10.287.950">
    <property type="entry name" value="Methyl-accepting chemotaxis protein"/>
    <property type="match status" value="1"/>
</dbReference>
<dbReference type="Pfam" id="PF00015">
    <property type="entry name" value="MCPsignal"/>
    <property type="match status" value="1"/>
</dbReference>
<accession>A0A968GE76</accession>
<comment type="similarity">
    <text evidence="2">Belongs to the methyl-accepting chemotaxis (MCP) protein family.</text>
</comment>
<evidence type="ECO:0000313" key="7">
    <source>
        <dbReference type="EMBL" id="NIZ68919.1"/>
    </source>
</evidence>
<dbReference type="Gene3D" id="3.30.450.20">
    <property type="entry name" value="PAS domain"/>
    <property type="match status" value="2"/>
</dbReference>
<keyword evidence="5" id="KW-0472">Membrane</keyword>
<dbReference type="InterPro" id="IPR004089">
    <property type="entry name" value="MCPsignal_dom"/>
</dbReference>
<dbReference type="PANTHER" id="PTHR43531">
    <property type="entry name" value="PROTEIN ICFG"/>
    <property type="match status" value="1"/>
</dbReference>
<evidence type="ECO:0000256" key="5">
    <source>
        <dbReference type="SAM" id="Phobius"/>
    </source>
</evidence>
<name>A0A968GE76_9SPIO</name>
<reference evidence="7" key="1">
    <citation type="submission" date="2020-03" db="EMBL/GenBank/DDBJ databases">
        <title>Spirochaetal bacteria isolated from arthropods constitute a novel genus Entomospira genus novum within the order Spirochaetales.</title>
        <authorList>
            <person name="Grana-Miraglia L."/>
            <person name="Sikutova S."/>
            <person name="Fingerle V."/>
            <person name="Sing A."/>
            <person name="Castillo-Ramirez S."/>
            <person name="Margos G."/>
            <person name="Rudolf I."/>
        </authorList>
    </citation>
    <scope>NUCLEOTIDE SEQUENCE</scope>
    <source>
        <strain evidence="7">BR149</strain>
    </source>
</reference>
<gene>
    <name evidence="7" type="ORF">HCT48_01615</name>
</gene>
<evidence type="ECO:0000256" key="4">
    <source>
        <dbReference type="SAM" id="Coils"/>
    </source>
</evidence>
<dbReference type="RefSeq" id="WP_167695031.1">
    <property type="nucleotide sequence ID" value="NZ_CP118181.1"/>
</dbReference>
<keyword evidence="8" id="KW-1185">Reference proteome</keyword>
<dbReference type="Proteomes" id="UP000778951">
    <property type="component" value="Unassembled WGS sequence"/>
</dbReference>
<evidence type="ECO:0000313" key="8">
    <source>
        <dbReference type="Proteomes" id="UP000778951"/>
    </source>
</evidence>
<dbReference type="GO" id="GO:0007165">
    <property type="term" value="P:signal transduction"/>
    <property type="evidence" value="ECO:0007669"/>
    <property type="project" value="UniProtKB-KW"/>
</dbReference>
<evidence type="ECO:0000256" key="3">
    <source>
        <dbReference type="PROSITE-ProRule" id="PRU00284"/>
    </source>
</evidence>
<keyword evidence="1" id="KW-0145">Chemotaxis</keyword>
<feature type="transmembrane region" description="Helical" evidence="5">
    <location>
        <begin position="312"/>
        <end position="337"/>
    </location>
</feature>
<dbReference type="GO" id="GO:0006935">
    <property type="term" value="P:chemotaxis"/>
    <property type="evidence" value="ECO:0007669"/>
    <property type="project" value="UniProtKB-KW"/>
</dbReference>
<protein>
    <recommendedName>
        <fullName evidence="6">Methyl-accepting transducer domain-containing protein</fullName>
    </recommendedName>
</protein>
<dbReference type="CDD" id="cd18773">
    <property type="entry name" value="PDC1_HK_sensor"/>
    <property type="match status" value="1"/>
</dbReference>
<evidence type="ECO:0000256" key="1">
    <source>
        <dbReference type="ARBA" id="ARBA00022500"/>
    </source>
</evidence>
<dbReference type="PANTHER" id="PTHR43531:SF11">
    <property type="entry name" value="METHYL-ACCEPTING CHEMOTAXIS PROTEIN 3"/>
    <property type="match status" value="1"/>
</dbReference>
<dbReference type="PROSITE" id="PS50111">
    <property type="entry name" value="CHEMOTAXIS_TRANSDUC_2"/>
    <property type="match status" value="1"/>
</dbReference>
<comment type="caution">
    <text evidence="7">The sequence shown here is derived from an EMBL/GenBank/DDBJ whole genome shotgun (WGS) entry which is preliminary data.</text>
</comment>
<dbReference type="SUPFAM" id="SSF58104">
    <property type="entry name" value="Methyl-accepting chemotaxis protein (MCP) signaling domain"/>
    <property type="match status" value="1"/>
</dbReference>
<keyword evidence="5" id="KW-0812">Transmembrane</keyword>
<sequence length="724" mass="80596">MIEPSKKEKIKKTKKPKKVRKPFRNSANFTLILFIVFISLLQSALFLTMYNTGLTGRIMSRTSTGISDTVSGIGNSVVQFKRFLSEMSQHFTVIGFDENNYDTLSNITVKAVKNHPSITNISFFTLKDFNEGGFYSIALHADQVGRDQIRKSLNIPGINEVLNTSQQVVTDVYMDTIINVPVFSVLTPVYSQYGEIIGIIIADFDIEDFFKVSLLYSRAISESAWPMISDRTGSLVVSSHNETTGRSYSVGDQLSDHLMKVSENDWKRIFEARGEPLMHGAANRYTISKFIPNTPWLLTIYGNLDDFTRERLGFILSSIAVIVIAILLSMLVILLFVKDPFNNLARQVAKLSDGDLVNIKMPKVTMLEINMVSNELFHLVKHFKESLCASVSSLEGMRQTKDSVLNQIELTQKTFDSIQQKVNALKTEVQGETQTRTEMKALITTKLGQLTAIQDSNSEQLRALTSSSVSVEELSANINSINNNINIMAKNARDLREAGVSGKEQLIQTDTLIRQILEKSESLNATNLVIEDIAERTNLLAMNAAIEAAHAGDMGRGFAVVAGEIRILAMNSGTQLTISAQNLQAVNDLVSNIFDASRAMENSFVSILDGMQQLNEKTTQVEEAMREQSSGTKDIVSSLDILKKNSDQIQQEMTAIINVTHKILANVATLEEIEAELNTSIGDIESLEKKNVDIIRKILRIVKESHEVLDEMSNELLAFRVVVK</sequence>
<dbReference type="GO" id="GO:0004888">
    <property type="term" value="F:transmembrane signaling receptor activity"/>
    <property type="evidence" value="ECO:0007669"/>
    <property type="project" value="TreeGrafter"/>
</dbReference>
<evidence type="ECO:0000256" key="2">
    <source>
        <dbReference type="ARBA" id="ARBA00029447"/>
    </source>
</evidence>
<dbReference type="GO" id="GO:0005886">
    <property type="term" value="C:plasma membrane"/>
    <property type="evidence" value="ECO:0007669"/>
    <property type="project" value="TreeGrafter"/>
</dbReference>
<keyword evidence="3" id="KW-0807">Transducer</keyword>
<evidence type="ECO:0000259" key="6">
    <source>
        <dbReference type="PROSITE" id="PS50111"/>
    </source>
</evidence>
<keyword evidence="5" id="KW-1133">Transmembrane helix</keyword>
<feature type="domain" description="Methyl-accepting transducer" evidence="6">
    <location>
        <begin position="453"/>
        <end position="657"/>
    </location>
</feature>
<dbReference type="SMART" id="SM00283">
    <property type="entry name" value="MA"/>
    <property type="match status" value="1"/>
</dbReference>
<feature type="coiled-coil region" evidence="4">
    <location>
        <begin position="471"/>
        <end position="498"/>
    </location>
</feature>
<dbReference type="EMBL" id="JAATLM010000001">
    <property type="protein sequence ID" value="NIZ68919.1"/>
    <property type="molecule type" value="Genomic_DNA"/>
</dbReference>
<dbReference type="InterPro" id="IPR051310">
    <property type="entry name" value="MCP_chemotaxis"/>
</dbReference>